<evidence type="ECO:0000313" key="1">
    <source>
        <dbReference type="EMBL" id="KAI6084169.1"/>
    </source>
</evidence>
<gene>
    <name evidence="1" type="ORF">F4821DRAFT_262215</name>
</gene>
<evidence type="ECO:0000313" key="2">
    <source>
        <dbReference type="Proteomes" id="UP001497680"/>
    </source>
</evidence>
<dbReference type="EMBL" id="MU394341">
    <property type="protein sequence ID" value="KAI6084169.1"/>
    <property type="molecule type" value="Genomic_DNA"/>
</dbReference>
<sequence length="485" mass="54885">MNRRSKKQQKAAVDYRHRWPTQQTLYEPRVLRDGEQQQEKPKSRRQDDLDHQMEMIEAKKQKRPSISSLFEASQMRRSVDANAKPGKSTHPYDTGVGDNTGKPIEETTEEGIAKSSAIRSTPKRSMQMERPTTKQESTPRTLNRFLDAPPNKPAPGSSRDGTPSTTSQERNELKYCPEPHTESSILGWHKIAFRSMLGSNKNQRTLSNTTPSTATSASPNQPSTTSYEHRSWWPFKKQKSSNDRYSVTEPLMINEEEDDLAMSSRPHRTHRSLQNRNGGSHPKNRAAKKSHKNGKSGEGVEKEQQTTSKQWEKTERLIPQQPNRVSHEASKNLGPKQQKWYRRSPSSSQARPSTDRTRATPATQRDSASEHSRTETPPIWTTQALRLCMGTGRSPSSKAATQMELASPGTATSTSTLLIKRPSRESRTSADHRNRNWIPFWPSPKPPFEHSQCRGVDEQQLPIEPDQGDPKGCLGRVSRKGWRSG</sequence>
<reference evidence="1 2" key="1">
    <citation type="journal article" date="2022" name="New Phytol.">
        <title>Ecological generalism drives hyperdiversity of secondary metabolite gene clusters in xylarialean endophytes.</title>
        <authorList>
            <person name="Franco M.E.E."/>
            <person name="Wisecaver J.H."/>
            <person name="Arnold A.E."/>
            <person name="Ju Y.M."/>
            <person name="Slot J.C."/>
            <person name="Ahrendt S."/>
            <person name="Moore L.P."/>
            <person name="Eastman K.E."/>
            <person name="Scott K."/>
            <person name="Konkel Z."/>
            <person name="Mondo S.J."/>
            <person name="Kuo A."/>
            <person name="Hayes R.D."/>
            <person name="Haridas S."/>
            <person name="Andreopoulos B."/>
            <person name="Riley R."/>
            <person name="LaButti K."/>
            <person name="Pangilinan J."/>
            <person name="Lipzen A."/>
            <person name="Amirebrahimi M."/>
            <person name="Yan J."/>
            <person name="Adam C."/>
            <person name="Keymanesh K."/>
            <person name="Ng V."/>
            <person name="Louie K."/>
            <person name="Northen T."/>
            <person name="Drula E."/>
            <person name="Henrissat B."/>
            <person name="Hsieh H.M."/>
            <person name="Youens-Clark K."/>
            <person name="Lutzoni F."/>
            <person name="Miadlikowska J."/>
            <person name="Eastwood D.C."/>
            <person name="Hamelin R.C."/>
            <person name="Grigoriev I.V."/>
            <person name="U'Ren J.M."/>
        </authorList>
    </citation>
    <scope>NUCLEOTIDE SEQUENCE [LARGE SCALE GENOMIC DNA]</scope>
    <source>
        <strain evidence="1 2">ER1909</strain>
    </source>
</reference>
<proteinExistence type="predicted"/>
<name>A0ACC0CUR0_9PEZI</name>
<dbReference type="Proteomes" id="UP001497680">
    <property type="component" value="Unassembled WGS sequence"/>
</dbReference>
<accession>A0ACC0CUR0</accession>
<comment type="caution">
    <text evidence="1">The sequence shown here is derived from an EMBL/GenBank/DDBJ whole genome shotgun (WGS) entry which is preliminary data.</text>
</comment>
<protein>
    <submittedName>
        <fullName evidence="1">Uncharacterized protein</fullName>
    </submittedName>
</protein>
<organism evidence="1 2">
    <name type="scientific">Hypoxylon rubiginosum</name>
    <dbReference type="NCBI Taxonomy" id="110542"/>
    <lineage>
        <taxon>Eukaryota</taxon>
        <taxon>Fungi</taxon>
        <taxon>Dikarya</taxon>
        <taxon>Ascomycota</taxon>
        <taxon>Pezizomycotina</taxon>
        <taxon>Sordariomycetes</taxon>
        <taxon>Xylariomycetidae</taxon>
        <taxon>Xylariales</taxon>
        <taxon>Hypoxylaceae</taxon>
        <taxon>Hypoxylon</taxon>
    </lineage>
</organism>
<keyword evidence="2" id="KW-1185">Reference proteome</keyword>